<evidence type="ECO:0000256" key="2">
    <source>
        <dbReference type="ARBA" id="ARBA00022679"/>
    </source>
</evidence>
<comment type="function">
    <text evidence="6">Negative regulator of sigma-B activity. Phosphorylates and inactivates its specific antagonist protein, RsbV. Upon phosphorylation of RsbV, RsbW is released and binds to sigma-B, thereby blocking its ability to form an RNA polymerase holoenzyme (E-sigma-B).</text>
</comment>
<keyword evidence="3 6" id="KW-0547">Nucleotide-binding</keyword>
<organism evidence="8 9">
    <name type="scientific">Ureibacillus thermophilus</name>
    <dbReference type="NCBI Taxonomy" id="367743"/>
    <lineage>
        <taxon>Bacteria</taxon>
        <taxon>Bacillati</taxon>
        <taxon>Bacillota</taxon>
        <taxon>Bacilli</taxon>
        <taxon>Bacillales</taxon>
        <taxon>Caryophanaceae</taxon>
        <taxon>Ureibacillus</taxon>
    </lineage>
</organism>
<dbReference type="InterPro" id="IPR050267">
    <property type="entry name" value="Anti-sigma-factor_SerPK"/>
</dbReference>
<evidence type="ECO:0000256" key="3">
    <source>
        <dbReference type="ARBA" id="ARBA00022741"/>
    </source>
</evidence>
<dbReference type="SUPFAM" id="SSF55874">
    <property type="entry name" value="ATPase domain of HSP90 chaperone/DNA topoisomerase II/histidine kinase"/>
    <property type="match status" value="1"/>
</dbReference>
<keyword evidence="2 6" id="KW-0808">Transferase</keyword>
<feature type="domain" description="Histidine kinase/HSP90-like ATPase" evidence="7">
    <location>
        <begin position="11"/>
        <end position="140"/>
    </location>
</feature>
<keyword evidence="4 6" id="KW-0418">Kinase</keyword>
<evidence type="ECO:0000256" key="5">
    <source>
        <dbReference type="ARBA" id="ARBA00022840"/>
    </source>
</evidence>
<evidence type="ECO:0000313" key="9">
    <source>
        <dbReference type="Proteomes" id="UP000291151"/>
    </source>
</evidence>
<dbReference type="Pfam" id="PF13581">
    <property type="entry name" value="HATPase_c_2"/>
    <property type="match status" value="1"/>
</dbReference>
<dbReference type="GO" id="GO:0004674">
    <property type="term" value="F:protein serine/threonine kinase activity"/>
    <property type="evidence" value="ECO:0007669"/>
    <property type="project" value="UniProtKB-KW"/>
</dbReference>
<dbReference type="GO" id="GO:0016989">
    <property type="term" value="F:sigma factor antagonist activity"/>
    <property type="evidence" value="ECO:0007669"/>
    <property type="project" value="InterPro"/>
</dbReference>
<dbReference type="AlphaFoldDB" id="A0A4P6UPY3"/>
<dbReference type="NCBIfam" id="TIGR01924">
    <property type="entry name" value="rsbW_low_gc"/>
    <property type="match status" value="1"/>
</dbReference>
<dbReference type="CDD" id="cd16936">
    <property type="entry name" value="HATPase_RsbW-like"/>
    <property type="match status" value="1"/>
</dbReference>
<dbReference type="InterPro" id="IPR010193">
    <property type="entry name" value="RsbW"/>
</dbReference>
<sequence>MNVFDYVEIRIPAKPQYVSVIRLSISGLATRLGFLYDEIEDMKIAVSEAVTNVVQHAYQGTDEGEVVIGCALYKEKMEIMVSDYGNGFNFEEIKSKIGPYREDENITSLREGGLGFYLMETLMDEVRVNNEGGVTVFMTKYVAREQVNKNVHKIPIT</sequence>
<dbReference type="KEGG" id="uth:DKZ56_00860"/>
<evidence type="ECO:0000256" key="1">
    <source>
        <dbReference type="ARBA" id="ARBA00022527"/>
    </source>
</evidence>
<evidence type="ECO:0000313" key="8">
    <source>
        <dbReference type="EMBL" id="QBK24577.1"/>
    </source>
</evidence>
<keyword evidence="9" id="KW-1185">Reference proteome</keyword>
<evidence type="ECO:0000256" key="4">
    <source>
        <dbReference type="ARBA" id="ARBA00022777"/>
    </source>
</evidence>
<dbReference type="PANTHER" id="PTHR35526:SF9">
    <property type="entry name" value="SERINE-PROTEIN KINASE RSBW"/>
    <property type="match status" value="1"/>
</dbReference>
<comment type="catalytic activity">
    <reaction evidence="6">
        <text>L-seryl-[protein] + ATP = O-phospho-L-seryl-[protein] + ADP + H(+)</text>
        <dbReference type="Rhea" id="RHEA:17989"/>
        <dbReference type="Rhea" id="RHEA-COMP:9863"/>
        <dbReference type="Rhea" id="RHEA-COMP:11604"/>
        <dbReference type="ChEBI" id="CHEBI:15378"/>
        <dbReference type="ChEBI" id="CHEBI:29999"/>
        <dbReference type="ChEBI" id="CHEBI:30616"/>
        <dbReference type="ChEBI" id="CHEBI:83421"/>
        <dbReference type="ChEBI" id="CHEBI:456216"/>
        <dbReference type="EC" id="2.7.11.1"/>
    </reaction>
</comment>
<comment type="similarity">
    <text evidence="6">Belongs to the anti-sigma-factor family.</text>
</comment>
<proteinExistence type="inferred from homology"/>
<dbReference type="PANTHER" id="PTHR35526">
    <property type="entry name" value="ANTI-SIGMA-F FACTOR RSBW-RELATED"/>
    <property type="match status" value="1"/>
</dbReference>
<accession>A0A4P6UPY3</accession>
<protein>
    <recommendedName>
        <fullName evidence="6">Serine-protein kinase RsbW</fullName>
        <ecNumber evidence="6">2.7.11.1</ecNumber>
    </recommendedName>
    <alternativeName>
        <fullName evidence="6">Anti-sigma-B factor</fullName>
    </alternativeName>
    <alternativeName>
        <fullName evidence="6">Sigma-B negative effector RsbW</fullName>
    </alternativeName>
</protein>
<dbReference type="GO" id="GO:0005524">
    <property type="term" value="F:ATP binding"/>
    <property type="evidence" value="ECO:0007669"/>
    <property type="project" value="UniProtKB-KW"/>
</dbReference>
<keyword evidence="5 6" id="KW-0067">ATP-binding</keyword>
<dbReference type="InterPro" id="IPR036890">
    <property type="entry name" value="HATPase_C_sf"/>
</dbReference>
<comment type="catalytic activity">
    <reaction evidence="6">
        <text>L-threonyl-[protein] + ATP = O-phospho-L-threonyl-[protein] + ADP + H(+)</text>
        <dbReference type="Rhea" id="RHEA:46608"/>
        <dbReference type="Rhea" id="RHEA-COMP:11060"/>
        <dbReference type="Rhea" id="RHEA-COMP:11605"/>
        <dbReference type="ChEBI" id="CHEBI:15378"/>
        <dbReference type="ChEBI" id="CHEBI:30013"/>
        <dbReference type="ChEBI" id="CHEBI:30616"/>
        <dbReference type="ChEBI" id="CHEBI:61977"/>
        <dbReference type="ChEBI" id="CHEBI:456216"/>
        <dbReference type="EC" id="2.7.11.1"/>
    </reaction>
</comment>
<reference evidence="8 9" key="1">
    <citation type="submission" date="2019-02" db="EMBL/GenBank/DDBJ databases">
        <title>Ureibacillus thermophilus.</title>
        <authorList>
            <person name="Sunny J.S."/>
            <person name="Natarajan A."/>
            <person name="Saleena L.M."/>
        </authorList>
    </citation>
    <scope>NUCLEOTIDE SEQUENCE [LARGE SCALE GENOMIC DNA]</scope>
    <source>
        <strain evidence="8 9">LM102</strain>
    </source>
</reference>
<dbReference type="HAMAP" id="MF_00638">
    <property type="entry name" value="Anti_sigma_B"/>
    <property type="match status" value="1"/>
</dbReference>
<keyword evidence="1 6" id="KW-0723">Serine/threonine-protein kinase</keyword>
<evidence type="ECO:0000256" key="6">
    <source>
        <dbReference type="HAMAP-Rule" id="MF_00638"/>
    </source>
</evidence>
<dbReference type="InterPro" id="IPR003594">
    <property type="entry name" value="HATPase_dom"/>
</dbReference>
<dbReference type="Gene3D" id="3.30.565.10">
    <property type="entry name" value="Histidine kinase-like ATPase, C-terminal domain"/>
    <property type="match status" value="1"/>
</dbReference>
<dbReference type="EMBL" id="CP036528">
    <property type="protein sequence ID" value="QBK24577.1"/>
    <property type="molecule type" value="Genomic_DNA"/>
</dbReference>
<dbReference type="EC" id="2.7.11.1" evidence="6"/>
<dbReference type="GO" id="GO:0106310">
    <property type="term" value="F:protein serine kinase activity"/>
    <property type="evidence" value="ECO:0007669"/>
    <property type="project" value="RHEA"/>
</dbReference>
<dbReference type="RefSeq" id="WP_208650852.1">
    <property type="nucleotide sequence ID" value="NZ_CP036528.1"/>
</dbReference>
<dbReference type="Proteomes" id="UP000291151">
    <property type="component" value="Chromosome"/>
</dbReference>
<evidence type="ECO:0000259" key="7">
    <source>
        <dbReference type="Pfam" id="PF13581"/>
    </source>
</evidence>
<gene>
    <name evidence="6 8" type="primary">rsbW</name>
    <name evidence="8" type="ORF">DKZ56_00860</name>
</gene>
<name>A0A4P6UPY3_9BACL</name>
<dbReference type="NCBIfam" id="NF003144">
    <property type="entry name" value="PRK04069.1"/>
    <property type="match status" value="1"/>
</dbReference>